<organism evidence="3 4">
    <name type="scientific">Candida albicans</name>
    <name type="common">Yeast</name>
    <dbReference type="NCBI Taxonomy" id="5476"/>
    <lineage>
        <taxon>Eukaryota</taxon>
        <taxon>Fungi</taxon>
        <taxon>Dikarya</taxon>
        <taxon>Ascomycota</taxon>
        <taxon>Saccharomycotina</taxon>
        <taxon>Pichiomycetes</taxon>
        <taxon>Debaryomycetaceae</taxon>
        <taxon>Candida/Lodderomyces clade</taxon>
        <taxon>Candida</taxon>
    </lineage>
</organism>
<dbReference type="EMBL" id="JABWAD010000063">
    <property type="protein sequence ID" value="KAF6061861.1"/>
    <property type="molecule type" value="Genomic_DNA"/>
</dbReference>
<protein>
    <recommendedName>
        <fullName evidence="2">Far11/STRP C-terminal domain-containing protein</fullName>
    </recommendedName>
</protein>
<dbReference type="GO" id="GO:0007010">
    <property type="term" value="P:cytoskeleton organization"/>
    <property type="evidence" value="ECO:0007669"/>
    <property type="project" value="TreeGrafter"/>
</dbReference>
<gene>
    <name evidence="3" type="ORF">FOB64_006435</name>
</gene>
<reference evidence="3 4" key="1">
    <citation type="submission" date="2020-03" db="EMBL/GenBank/DDBJ databases">
        <title>FDA dAtabase for Regulatory Grade micrObial Sequences (FDA-ARGOS): Supporting development and validation of Infectious Disease Dx tests.</title>
        <authorList>
            <person name="Campos J."/>
            <person name="Goldberg B."/>
            <person name="Tallon L."/>
            <person name="Sadzewicz L."/>
            <person name="Vavikolanu K."/>
            <person name="Mehta A."/>
            <person name="Aluvathingal J."/>
            <person name="Nadendla S."/>
            <person name="Nandy P."/>
            <person name="Geyer C."/>
            <person name="Yan Y."/>
            <person name="Sichtig H."/>
        </authorList>
    </citation>
    <scope>NUCLEOTIDE SEQUENCE [LARGE SCALE GENOMIC DNA]</scope>
    <source>
        <strain evidence="3 4">FDAARGOS_656</strain>
    </source>
</reference>
<dbReference type="InterPro" id="IPR040185">
    <property type="entry name" value="Far11/STRP"/>
</dbReference>
<evidence type="ECO:0000259" key="2">
    <source>
        <dbReference type="SMART" id="SM01293"/>
    </source>
</evidence>
<dbReference type="AlphaFoldDB" id="A0A8H6BR33"/>
<sequence length="160" mass="19139">MILINYDCQSFNKPILKTLKKLIPYQGRKWKSSNMDLISQIYLNLKLSMKDNWLSGKDLESDFNNSYDQEIALRGLLQFYNMRNYPLQMNKIGYRINHDIMNIPQLDLNDMNIYDDEYDEDYYEEDYYEEDNDDDNNTNTNTNTNTNDTNDNSIQDGEFI</sequence>
<feature type="compositionally biased region" description="Low complexity" evidence="1">
    <location>
        <begin position="137"/>
        <end position="152"/>
    </location>
</feature>
<dbReference type="PANTHER" id="PTHR13239">
    <property type="entry name" value="PROTEIN REQUIRED FOR HYPHAL ANASTOMOSIS HAM-2"/>
    <property type="match status" value="1"/>
</dbReference>
<dbReference type="Proteomes" id="UP000536275">
    <property type="component" value="Unassembled WGS sequence"/>
</dbReference>
<feature type="region of interest" description="Disordered" evidence="1">
    <location>
        <begin position="129"/>
        <end position="160"/>
    </location>
</feature>
<dbReference type="PANTHER" id="PTHR13239:SF4">
    <property type="entry name" value="AT25231P"/>
    <property type="match status" value="1"/>
</dbReference>
<evidence type="ECO:0000313" key="4">
    <source>
        <dbReference type="Proteomes" id="UP000536275"/>
    </source>
</evidence>
<evidence type="ECO:0000313" key="3">
    <source>
        <dbReference type="EMBL" id="KAF6061861.1"/>
    </source>
</evidence>
<comment type="caution">
    <text evidence="3">The sequence shown here is derived from an EMBL/GenBank/DDBJ whole genome shotgun (WGS) entry which is preliminary data.</text>
</comment>
<dbReference type="Pfam" id="PF11882">
    <property type="entry name" value="DUF3402"/>
    <property type="match status" value="1"/>
</dbReference>
<evidence type="ECO:0000256" key="1">
    <source>
        <dbReference type="SAM" id="MobiDB-lite"/>
    </source>
</evidence>
<dbReference type="GO" id="GO:0005829">
    <property type="term" value="C:cytosol"/>
    <property type="evidence" value="ECO:0007669"/>
    <property type="project" value="TreeGrafter"/>
</dbReference>
<accession>A0A8H6BR33</accession>
<dbReference type="InterPro" id="IPR021819">
    <property type="entry name" value="Far11/STRP_C"/>
</dbReference>
<feature type="domain" description="Far11/STRP C-terminal" evidence="2">
    <location>
        <begin position="1"/>
        <end position="110"/>
    </location>
</feature>
<proteinExistence type="predicted"/>
<dbReference type="SMART" id="SM01293">
    <property type="entry name" value="DUF3402"/>
    <property type="match status" value="1"/>
</dbReference>
<name>A0A8H6BR33_CANAX</name>